<dbReference type="Pfam" id="PF13600">
    <property type="entry name" value="DUF4140"/>
    <property type="match status" value="1"/>
</dbReference>
<dbReference type="PANTHER" id="PTHR31005">
    <property type="entry name" value="DUF4139 DOMAIN-CONTAINING PROTEIN"/>
    <property type="match status" value="1"/>
</dbReference>
<reference evidence="5 6" key="1">
    <citation type="journal article" date="2019" name="PLoS Negl. Trop. Dis.">
        <title>Revisiting the worldwide diversity of Leptospira species in the environment.</title>
        <authorList>
            <person name="Vincent A.T."/>
            <person name="Schiettekatte O."/>
            <person name="Bourhy P."/>
            <person name="Veyrier F.J."/>
            <person name="Picardeau M."/>
        </authorList>
    </citation>
    <scope>NUCLEOTIDE SEQUENCE [LARGE SCALE GENOMIC DNA]</scope>
    <source>
        <strain evidence="5 6">201702444</strain>
    </source>
</reference>
<organism evidence="5 6">
    <name type="scientific">Leptospira barantonii</name>
    <dbReference type="NCBI Taxonomy" id="2023184"/>
    <lineage>
        <taxon>Bacteria</taxon>
        <taxon>Pseudomonadati</taxon>
        <taxon>Spirochaetota</taxon>
        <taxon>Spirochaetia</taxon>
        <taxon>Leptospirales</taxon>
        <taxon>Leptospiraceae</taxon>
        <taxon>Leptospira</taxon>
    </lineage>
</organism>
<proteinExistence type="predicted"/>
<dbReference type="OrthoDB" id="5379222at2"/>
<name>A0A5F2AXL7_9LEPT</name>
<feature type="coiled-coil region" evidence="1">
    <location>
        <begin position="135"/>
        <end position="162"/>
    </location>
</feature>
<accession>A0A5F2AXL7</accession>
<feature type="compositionally biased region" description="Basic and acidic residues" evidence="2">
    <location>
        <begin position="361"/>
        <end position="371"/>
    </location>
</feature>
<dbReference type="Proteomes" id="UP000298429">
    <property type="component" value="Unassembled WGS sequence"/>
</dbReference>
<dbReference type="PANTHER" id="PTHR31005:SF8">
    <property type="entry name" value="DUF4139 DOMAIN-CONTAINING PROTEIN"/>
    <property type="match status" value="1"/>
</dbReference>
<evidence type="ECO:0000259" key="4">
    <source>
        <dbReference type="Pfam" id="PF13600"/>
    </source>
</evidence>
<comment type="caution">
    <text evidence="5">The sequence shown here is derived from an EMBL/GenBank/DDBJ whole genome shotgun (WGS) entry which is preliminary data.</text>
</comment>
<protein>
    <submittedName>
        <fullName evidence="5">DUF4139 domain-containing protein</fullName>
    </submittedName>
</protein>
<feature type="region of interest" description="Disordered" evidence="2">
    <location>
        <begin position="329"/>
        <end position="402"/>
    </location>
</feature>
<dbReference type="InterPro" id="IPR025554">
    <property type="entry name" value="DUF4140"/>
</dbReference>
<keyword evidence="1" id="KW-0175">Coiled coil</keyword>
<feature type="domain" description="DUF4139" evidence="3">
    <location>
        <begin position="256"/>
        <end position="696"/>
    </location>
</feature>
<evidence type="ECO:0000256" key="2">
    <source>
        <dbReference type="SAM" id="MobiDB-lite"/>
    </source>
</evidence>
<evidence type="ECO:0000259" key="3">
    <source>
        <dbReference type="Pfam" id="PF13598"/>
    </source>
</evidence>
<feature type="domain" description="DUF4140" evidence="4">
    <location>
        <begin position="66"/>
        <end position="164"/>
    </location>
</feature>
<dbReference type="InterPro" id="IPR037291">
    <property type="entry name" value="DUF4139"/>
</dbReference>
<evidence type="ECO:0000256" key="1">
    <source>
        <dbReference type="SAM" id="Coils"/>
    </source>
</evidence>
<evidence type="ECO:0000313" key="5">
    <source>
        <dbReference type="EMBL" id="TGL92145.1"/>
    </source>
</evidence>
<feature type="region of interest" description="Disordered" evidence="2">
    <location>
        <begin position="31"/>
        <end position="50"/>
    </location>
</feature>
<sequence>MRQSFPPLRIEKKLFPILILIFLILTAPSVKGQDESDSSETDERSVGERIAATTPEKVDLSRIQSVVLYSSFAYVTRNLRTKIKAGSSEIYLGEIPDHVSERTISVRFPDSSKKIKIRGIRARIRVERKARTKEIASLLKRQEALNDQIELLSSEIQELIEEEKTIVKISPAIKKDPAPQEEIADPEFLSGFQKQYQEHLNQLSLIRQKKLETLDQVREEGLVADARLDHLGRLEAKQKKEIYLETETSEDSETLIEYKYLIPGASWFPRYSLQLTDESRSGDLSWFALVRNDTGEDWDKVKLFFTASNPDLDIDLPIVREWRIQTQSSIDDAKQQAYNDNEESVAFEARDEAPSPSAGAAREKKKEEAKISGKISKRAASKSDGYAQSNAPAKNAPAPMEQSRQIIQQNYSNRANSLRTEDNLNQLKNDLANQQYNFNNGQYDQANYYGQEALKKFSKLSDFSRKELNSIETYTEDLLRKGSLILSSQKVPGGLIPPSPLEGFDYQYASGISETIPSDRSLNKVFLKKKNLSLTPGYSTSPLAGPGAYLTVEASNSEGEPLLAGPMEVFSGNTLLGNTVLSVSKPGEAIRMELGQDRDILVNRRETSFEQKEGVISSRTKIKYKVSIEIRNRKKRNAVITLIDRVPYTVDDSVEIKFDFGKDVPSKNEEGILTYKMELPSGGKRIIEFEYSVSHPTDNRLIRTPGSGGY</sequence>
<dbReference type="InterPro" id="IPR011935">
    <property type="entry name" value="CHP02231"/>
</dbReference>
<dbReference type="EMBL" id="RQGN01000108">
    <property type="protein sequence ID" value="TGL92145.1"/>
    <property type="molecule type" value="Genomic_DNA"/>
</dbReference>
<gene>
    <name evidence="5" type="ORF">EHQ76_20290</name>
</gene>
<dbReference type="RefSeq" id="WP_135672632.1">
    <property type="nucleotide sequence ID" value="NZ_RQGN01000108.1"/>
</dbReference>
<evidence type="ECO:0000313" key="6">
    <source>
        <dbReference type="Proteomes" id="UP000298429"/>
    </source>
</evidence>
<dbReference type="AlphaFoldDB" id="A0A5F2AXL7"/>
<dbReference type="Pfam" id="PF13598">
    <property type="entry name" value="DUF4139"/>
    <property type="match status" value="1"/>
</dbReference>